<dbReference type="InterPro" id="IPR016177">
    <property type="entry name" value="DNA-bd_dom_sf"/>
</dbReference>
<dbReference type="STRING" id="93759.A0A1R3JYY7"/>
<feature type="compositionally biased region" description="Basic and acidic residues" evidence="6">
    <location>
        <begin position="74"/>
        <end position="97"/>
    </location>
</feature>
<keyword evidence="3" id="KW-0238">DNA-binding</keyword>
<evidence type="ECO:0000256" key="6">
    <source>
        <dbReference type="SAM" id="MobiDB-lite"/>
    </source>
</evidence>
<dbReference type="SUPFAM" id="SSF54171">
    <property type="entry name" value="DNA-binding domain"/>
    <property type="match status" value="1"/>
</dbReference>
<keyword evidence="9" id="KW-1185">Reference proteome</keyword>
<dbReference type="OrthoDB" id="1435582at2759"/>
<dbReference type="Gene3D" id="3.30.890.10">
    <property type="entry name" value="Methyl-cpg-binding Protein 2, Chain A"/>
    <property type="match status" value="1"/>
</dbReference>
<feature type="region of interest" description="Disordered" evidence="6">
    <location>
        <begin position="55"/>
        <end position="327"/>
    </location>
</feature>
<dbReference type="AlphaFoldDB" id="A0A1R3JYY7"/>
<feature type="compositionally biased region" description="Basic and acidic residues" evidence="6">
    <location>
        <begin position="237"/>
        <end position="248"/>
    </location>
</feature>
<dbReference type="Proteomes" id="UP000187203">
    <property type="component" value="Unassembled WGS sequence"/>
</dbReference>
<dbReference type="Pfam" id="PF01429">
    <property type="entry name" value="MBD"/>
    <property type="match status" value="1"/>
</dbReference>
<evidence type="ECO:0000313" key="8">
    <source>
        <dbReference type="EMBL" id="OMP00065.1"/>
    </source>
</evidence>
<evidence type="ECO:0000256" key="4">
    <source>
        <dbReference type="ARBA" id="ARBA00023163"/>
    </source>
</evidence>
<keyword evidence="2" id="KW-0805">Transcription regulation</keyword>
<dbReference type="GO" id="GO:0003677">
    <property type="term" value="F:DNA binding"/>
    <property type="evidence" value="ECO:0007669"/>
    <property type="project" value="UniProtKB-KW"/>
</dbReference>
<dbReference type="PROSITE" id="PS50982">
    <property type="entry name" value="MBD"/>
    <property type="match status" value="1"/>
</dbReference>
<keyword evidence="4" id="KW-0804">Transcription</keyword>
<evidence type="ECO:0000313" key="9">
    <source>
        <dbReference type="Proteomes" id="UP000187203"/>
    </source>
</evidence>
<feature type="domain" description="MBD" evidence="7">
    <location>
        <begin position="4"/>
        <end position="74"/>
    </location>
</feature>
<evidence type="ECO:0000256" key="2">
    <source>
        <dbReference type="ARBA" id="ARBA00023015"/>
    </source>
</evidence>
<comment type="subcellular location">
    <subcellularLocation>
        <location evidence="1">Nucleus</location>
    </subcellularLocation>
</comment>
<accession>A0A1R3JYY7</accession>
<evidence type="ECO:0000256" key="5">
    <source>
        <dbReference type="ARBA" id="ARBA00023242"/>
    </source>
</evidence>
<dbReference type="PANTHER" id="PTHR33729:SF12">
    <property type="entry name" value="MBD DOMAIN-CONTAINING PROTEIN"/>
    <property type="match status" value="1"/>
</dbReference>
<keyword evidence="5" id="KW-0539">Nucleus</keyword>
<organism evidence="8 9">
    <name type="scientific">Corchorus olitorius</name>
    <dbReference type="NCBI Taxonomy" id="93759"/>
    <lineage>
        <taxon>Eukaryota</taxon>
        <taxon>Viridiplantae</taxon>
        <taxon>Streptophyta</taxon>
        <taxon>Embryophyta</taxon>
        <taxon>Tracheophyta</taxon>
        <taxon>Spermatophyta</taxon>
        <taxon>Magnoliopsida</taxon>
        <taxon>eudicotyledons</taxon>
        <taxon>Gunneridae</taxon>
        <taxon>Pentapetalae</taxon>
        <taxon>rosids</taxon>
        <taxon>malvids</taxon>
        <taxon>Malvales</taxon>
        <taxon>Malvaceae</taxon>
        <taxon>Grewioideae</taxon>
        <taxon>Apeibeae</taxon>
        <taxon>Corchorus</taxon>
    </lineage>
</organism>
<dbReference type="PANTHER" id="PTHR33729">
    <property type="entry name" value="METHYL-CPG BINDING DOMAIN CONTAINING PROTEIN, EXPRESSED"/>
    <property type="match status" value="1"/>
</dbReference>
<evidence type="ECO:0000256" key="3">
    <source>
        <dbReference type="ARBA" id="ARBA00023125"/>
    </source>
</evidence>
<evidence type="ECO:0000256" key="1">
    <source>
        <dbReference type="ARBA" id="ARBA00004123"/>
    </source>
</evidence>
<evidence type="ECO:0000259" key="7">
    <source>
        <dbReference type="PROSITE" id="PS50982"/>
    </source>
</evidence>
<reference evidence="9" key="1">
    <citation type="submission" date="2013-09" db="EMBL/GenBank/DDBJ databases">
        <title>Corchorus olitorius genome sequencing.</title>
        <authorList>
            <person name="Alam M."/>
            <person name="Haque M.S."/>
            <person name="Islam M.S."/>
            <person name="Emdad E.M."/>
            <person name="Islam M.M."/>
            <person name="Ahmed B."/>
            <person name="Halim A."/>
            <person name="Hossen Q.M.M."/>
            <person name="Hossain M.Z."/>
            <person name="Ahmed R."/>
            <person name="Khan M.M."/>
            <person name="Islam R."/>
            <person name="Rashid M.M."/>
            <person name="Khan S.A."/>
            <person name="Rahman M.S."/>
            <person name="Alam M."/>
            <person name="Yahiya A.S."/>
            <person name="Khan M.S."/>
            <person name="Azam M.S."/>
            <person name="Haque T."/>
            <person name="Lashkar M.Z.H."/>
            <person name="Akhand A.I."/>
            <person name="Morshed G."/>
            <person name="Roy S."/>
            <person name="Uddin K.S."/>
            <person name="Rabeya T."/>
            <person name="Hossain A.S."/>
            <person name="Chowdhury A."/>
            <person name="Snigdha A.R."/>
            <person name="Mortoza M.S."/>
            <person name="Matin S.A."/>
            <person name="Hoque S.M.E."/>
            <person name="Islam M.K."/>
            <person name="Roy D.K."/>
            <person name="Haider R."/>
            <person name="Moosa M.M."/>
            <person name="Elias S.M."/>
            <person name="Hasan A.M."/>
            <person name="Jahan S."/>
            <person name="Shafiuddin M."/>
            <person name="Mahmood N."/>
            <person name="Shommy N.S."/>
        </authorList>
    </citation>
    <scope>NUCLEOTIDE SEQUENCE [LARGE SCALE GENOMIC DNA]</scope>
    <source>
        <strain evidence="9">cv. O-4</strain>
    </source>
</reference>
<dbReference type="InterPro" id="IPR039622">
    <property type="entry name" value="MBD10/11"/>
</dbReference>
<feature type="compositionally biased region" description="Basic and acidic residues" evidence="6">
    <location>
        <begin position="288"/>
        <end position="298"/>
    </location>
</feature>
<comment type="caution">
    <text evidence="8">The sequence shown here is derived from an EMBL/GenBank/DDBJ whole genome shotgun (WGS) entry which is preliminary data.</text>
</comment>
<sequence>MESKEEVISVELPAPASWKKLFLPKKVGSPRKTEIMFVAPTGEEINNKKQLEQYLKSHPGNPPVTEFDWGTGETPRRSARIIEKAKATPTPEKEPAKKRGRKSGSGKKENNETDAVPEGEKEAEKQDAPASEKEIAEGEKGKDTENQVENGGKTEEADQTGNTDAKMEDAGQEEACKDAKIPETAEDDKKEETAGAEQTPTPMEVQEKPAEASCTDGTQTENEKVEAPAENVPQAQPEKENGTCEKPETVTLEANGGVEKPKPDEAIPVLEGEVKETGAQEVAGKSNVEVEEKGKAADGEVIENGNGNVKPSAQTDAQQPPAPAPAE</sequence>
<feature type="compositionally biased region" description="Basic and acidic residues" evidence="6">
    <location>
        <begin position="165"/>
        <end position="193"/>
    </location>
</feature>
<feature type="compositionally biased region" description="Basic and acidic residues" evidence="6">
    <location>
        <begin position="118"/>
        <end position="145"/>
    </location>
</feature>
<gene>
    <name evidence="8" type="ORF">COLO4_12958</name>
</gene>
<proteinExistence type="predicted"/>
<name>A0A1R3JYY7_9ROSI</name>
<dbReference type="InterPro" id="IPR001739">
    <property type="entry name" value="Methyl_CpG_DNA-bd"/>
</dbReference>
<dbReference type="GO" id="GO:0005634">
    <property type="term" value="C:nucleus"/>
    <property type="evidence" value="ECO:0007669"/>
    <property type="project" value="UniProtKB-SubCell"/>
</dbReference>
<protein>
    <submittedName>
        <fullName evidence="8">Methyl-CpG DNA binding protein</fullName>
    </submittedName>
</protein>
<dbReference type="EMBL" id="AWUE01014983">
    <property type="protein sequence ID" value="OMP00065.1"/>
    <property type="molecule type" value="Genomic_DNA"/>
</dbReference>